<name>A0A1F7Z1U2_9BACT</name>
<organism evidence="1 2">
    <name type="scientific">Candidatus Woesebacteria bacterium RIFCSPHIGHO2_01_FULL_44_21</name>
    <dbReference type="NCBI Taxonomy" id="1802503"/>
    <lineage>
        <taxon>Bacteria</taxon>
        <taxon>Candidatus Woeseibacteriota</taxon>
    </lineage>
</organism>
<comment type="caution">
    <text evidence="1">The sequence shown here is derived from an EMBL/GenBank/DDBJ whole genome shotgun (WGS) entry which is preliminary data.</text>
</comment>
<dbReference type="AlphaFoldDB" id="A0A1F7Z1U2"/>
<accession>A0A1F7Z1U2</accession>
<reference evidence="1 2" key="1">
    <citation type="journal article" date="2016" name="Nat. Commun.">
        <title>Thousands of microbial genomes shed light on interconnected biogeochemical processes in an aquifer system.</title>
        <authorList>
            <person name="Anantharaman K."/>
            <person name="Brown C.T."/>
            <person name="Hug L.A."/>
            <person name="Sharon I."/>
            <person name="Castelle C.J."/>
            <person name="Probst A.J."/>
            <person name="Thomas B.C."/>
            <person name="Singh A."/>
            <person name="Wilkins M.J."/>
            <person name="Karaoz U."/>
            <person name="Brodie E.L."/>
            <person name="Williams K.H."/>
            <person name="Hubbard S.S."/>
            <person name="Banfield J.F."/>
        </authorList>
    </citation>
    <scope>NUCLEOTIDE SEQUENCE [LARGE SCALE GENOMIC DNA]</scope>
</reference>
<sequence length="64" mass="7620">MLNEKDLQAIDKLLQRRIKESEARLNKKILKNTNMLIKIMNFLDRELMSLTKRVKKLEDNSSFA</sequence>
<gene>
    <name evidence="1" type="ORF">A2803_03095</name>
</gene>
<dbReference type="EMBL" id="MGGP01000009">
    <property type="protein sequence ID" value="OGM33079.1"/>
    <property type="molecule type" value="Genomic_DNA"/>
</dbReference>
<protein>
    <submittedName>
        <fullName evidence="1">Uncharacterized protein</fullName>
    </submittedName>
</protein>
<evidence type="ECO:0000313" key="2">
    <source>
        <dbReference type="Proteomes" id="UP000178870"/>
    </source>
</evidence>
<dbReference type="Proteomes" id="UP000178870">
    <property type="component" value="Unassembled WGS sequence"/>
</dbReference>
<evidence type="ECO:0000313" key="1">
    <source>
        <dbReference type="EMBL" id="OGM33079.1"/>
    </source>
</evidence>
<proteinExistence type="predicted"/>